<evidence type="ECO:0000256" key="5">
    <source>
        <dbReference type="ARBA" id="ARBA00022989"/>
    </source>
</evidence>
<dbReference type="Gene3D" id="1.20.81.30">
    <property type="entry name" value="Type II secretion system (T2SS), domain F"/>
    <property type="match status" value="2"/>
</dbReference>
<evidence type="ECO:0000313" key="9">
    <source>
        <dbReference type="EMBL" id="MDJ1181982.1"/>
    </source>
</evidence>
<keyword evidence="5 7" id="KW-1133">Transmembrane helix</keyword>
<evidence type="ECO:0000313" key="10">
    <source>
        <dbReference type="Proteomes" id="UP001232992"/>
    </source>
</evidence>
<dbReference type="PANTHER" id="PTHR30012:SF0">
    <property type="entry name" value="TYPE II SECRETION SYSTEM PROTEIN F-RELATED"/>
    <property type="match status" value="1"/>
</dbReference>
<keyword evidence="3" id="KW-1003">Cell membrane</keyword>
<keyword evidence="4 7" id="KW-0812">Transmembrane</keyword>
<evidence type="ECO:0000256" key="2">
    <source>
        <dbReference type="ARBA" id="ARBA00005745"/>
    </source>
</evidence>
<evidence type="ECO:0000256" key="3">
    <source>
        <dbReference type="ARBA" id="ARBA00022475"/>
    </source>
</evidence>
<dbReference type="InterPro" id="IPR042094">
    <property type="entry name" value="T2SS_GspF_sf"/>
</dbReference>
<feature type="transmembrane region" description="Helical" evidence="7">
    <location>
        <begin position="147"/>
        <end position="169"/>
    </location>
</feature>
<evidence type="ECO:0000256" key="6">
    <source>
        <dbReference type="ARBA" id="ARBA00023136"/>
    </source>
</evidence>
<keyword evidence="6 7" id="KW-0472">Membrane</keyword>
<comment type="subcellular location">
    <subcellularLocation>
        <location evidence="1">Cell membrane</location>
        <topology evidence="1">Multi-pass membrane protein</topology>
    </subcellularLocation>
</comment>
<name>A0ABT7BS09_9CYAN</name>
<evidence type="ECO:0000259" key="8">
    <source>
        <dbReference type="Pfam" id="PF00482"/>
    </source>
</evidence>
<evidence type="ECO:0000256" key="1">
    <source>
        <dbReference type="ARBA" id="ARBA00004651"/>
    </source>
</evidence>
<gene>
    <name evidence="9" type="ORF">PMH09_02125</name>
</gene>
<feature type="domain" description="Type II secretion system protein GspF" evidence="8">
    <location>
        <begin position="11"/>
        <end position="131"/>
    </location>
</feature>
<keyword evidence="10" id="KW-1185">Reference proteome</keyword>
<dbReference type="InterPro" id="IPR003004">
    <property type="entry name" value="GspF/PilC"/>
</dbReference>
<feature type="transmembrane region" description="Helical" evidence="7">
    <location>
        <begin position="294"/>
        <end position="316"/>
    </location>
</feature>
<evidence type="ECO:0000256" key="7">
    <source>
        <dbReference type="SAM" id="Phobius"/>
    </source>
</evidence>
<evidence type="ECO:0000256" key="4">
    <source>
        <dbReference type="ARBA" id="ARBA00022692"/>
    </source>
</evidence>
<sequence>MAVKPQEKILFLRNLAELLEAGVSLKQGLTLAGRECDRNFQCYLQAASRSLRNGTDLASALTVHLSRNRKAEGYFDPWAIALIRLAENQGTLPETCLLLAETWQTQAEWAKYHRSMRSSTLIALWSLLTLAMGVLSPNPTALLEPQFWLQSAGIALLLWILLISVARYLPSFLAPIGMYLPLARQFIEAYALCNLAQVRLPLSCAMPILTALELVREQVPNITMRHNLSMATRQMRRGQTLSESFYKKVPAIAFEFLRTGEETGDLAAAWENIARYYQGELNKGLSFLNTSLRLISFLALANLVLIVCIRAMMAILNATNP</sequence>
<reference evidence="9 10" key="1">
    <citation type="submission" date="2023-01" db="EMBL/GenBank/DDBJ databases">
        <title>Novel diversity within Roseofilum (Cyanobacteria; Desertifilaceae) from marine benthic mats with descriptions of four novel species.</title>
        <authorList>
            <person name="Wang Y."/>
            <person name="Berthold D.E."/>
            <person name="Hu J."/>
            <person name="Lefler F.W."/>
            <person name="Laughinghouse H.D. IV."/>
        </authorList>
    </citation>
    <scope>NUCLEOTIDE SEQUENCE [LARGE SCALE GENOMIC DNA]</scope>
    <source>
        <strain evidence="9 10">BLCC-M143</strain>
    </source>
</reference>
<dbReference type="Pfam" id="PF00482">
    <property type="entry name" value="T2SSF"/>
    <property type="match status" value="2"/>
</dbReference>
<proteinExistence type="inferred from homology"/>
<feature type="transmembrane region" description="Helical" evidence="7">
    <location>
        <begin position="118"/>
        <end position="135"/>
    </location>
</feature>
<protein>
    <submittedName>
        <fullName evidence="9">Type II secretion system F family protein</fullName>
    </submittedName>
</protein>
<dbReference type="EMBL" id="JAQOSQ010000001">
    <property type="protein sequence ID" value="MDJ1181982.1"/>
    <property type="molecule type" value="Genomic_DNA"/>
</dbReference>
<accession>A0ABT7BS09</accession>
<comment type="caution">
    <text evidence="9">The sequence shown here is derived from an EMBL/GenBank/DDBJ whole genome shotgun (WGS) entry which is preliminary data.</text>
</comment>
<organism evidence="9 10">
    <name type="scientific">Roseofilum casamattae BLCC-M143</name>
    <dbReference type="NCBI Taxonomy" id="3022442"/>
    <lineage>
        <taxon>Bacteria</taxon>
        <taxon>Bacillati</taxon>
        <taxon>Cyanobacteriota</taxon>
        <taxon>Cyanophyceae</taxon>
        <taxon>Desertifilales</taxon>
        <taxon>Desertifilaceae</taxon>
        <taxon>Roseofilum</taxon>
        <taxon>Roseofilum casamattae</taxon>
    </lineage>
</organism>
<comment type="similarity">
    <text evidence="2">Belongs to the GSP F family.</text>
</comment>
<dbReference type="InterPro" id="IPR018076">
    <property type="entry name" value="T2SS_GspF_dom"/>
</dbReference>
<dbReference type="Proteomes" id="UP001232992">
    <property type="component" value="Unassembled WGS sequence"/>
</dbReference>
<dbReference type="RefSeq" id="WP_283756631.1">
    <property type="nucleotide sequence ID" value="NZ_JAQOSQ010000001.1"/>
</dbReference>
<feature type="domain" description="Type II secretion system protein GspF" evidence="8">
    <location>
        <begin position="202"/>
        <end position="309"/>
    </location>
</feature>
<dbReference type="PANTHER" id="PTHR30012">
    <property type="entry name" value="GENERAL SECRETION PATHWAY PROTEIN"/>
    <property type="match status" value="1"/>
</dbReference>